<name>A0A0G1GWI2_9BACT</name>
<evidence type="ECO:0000313" key="2">
    <source>
        <dbReference type="EMBL" id="KKT39471.1"/>
    </source>
</evidence>
<reference evidence="2 3" key="1">
    <citation type="journal article" date="2015" name="Nature">
        <title>rRNA introns, odd ribosomes, and small enigmatic genomes across a large radiation of phyla.</title>
        <authorList>
            <person name="Brown C.T."/>
            <person name="Hug L.A."/>
            <person name="Thomas B.C."/>
            <person name="Sharon I."/>
            <person name="Castelle C.J."/>
            <person name="Singh A."/>
            <person name="Wilkins M.J."/>
            <person name="Williams K.H."/>
            <person name="Banfield J.F."/>
        </authorList>
    </citation>
    <scope>NUCLEOTIDE SEQUENCE [LARGE SCALE GENOMIC DNA]</scope>
</reference>
<keyword evidence="1" id="KW-0472">Membrane</keyword>
<evidence type="ECO:0000313" key="3">
    <source>
        <dbReference type="Proteomes" id="UP000034097"/>
    </source>
</evidence>
<dbReference type="EMBL" id="LCHQ01000002">
    <property type="protein sequence ID" value="KKT39471.1"/>
    <property type="molecule type" value="Genomic_DNA"/>
</dbReference>
<dbReference type="Proteomes" id="UP000034097">
    <property type="component" value="Unassembled WGS sequence"/>
</dbReference>
<comment type="caution">
    <text evidence="2">The sequence shown here is derived from an EMBL/GenBank/DDBJ whole genome shotgun (WGS) entry which is preliminary data.</text>
</comment>
<gene>
    <name evidence="2" type="ORF">UW26_C0002G0061</name>
</gene>
<keyword evidence="1" id="KW-0812">Transmembrane</keyword>
<feature type="transmembrane region" description="Helical" evidence="1">
    <location>
        <begin position="121"/>
        <end position="143"/>
    </location>
</feature>
<sequence>MNKGLFIWGFLLVLTAVFVCYLTLNPHTQAGTFLNFTAGEGDWVEVSGADSYQISASGVGYFRISSGNTYVDGQPITGDNFSGKGSLDGNRWTVQDGFGTDYNIVSENPVSITIHQSASDWFLCIIFVSIFGILLFGFGYMIANYP</sequence>
<feature type="transmembrane region" description="Helical" evidence="1">
    <location>
        <begin position="6"/>
        <end position="24"/>
    </location>
</feature>
<accession>A0A0G1GWI2</accession>
<evidence type="ECO:0000256" key="1">
    <source>
        <dbReference type="SAM" id="Phobius"/>
    </source>
</evidence>
<dbReference type="AlphaFoldDB" id="A0A0G1GWI2"/>
<proteinExistence type="predicted"/>
<organism evidence="2 3">
    <name type="scientific">Candidatus Collierbacteria bacterium GW2011_GWF1_44_12</name>
    <dbReference type="NCBI Taxonomy" id="1618402"/>
    <lineage>
        <taxon>Bacteria</taxon>
        <taxon>Candidatus Collieribacteriota</taxon>
    </lineage>
</organism>
<protein>
    <submittedName>
        <fullName evidence="2">Uncharacterized protein</fullName>
    </submittedName>
</protein>
<keyword evidence="1" id="KW-1133">Transmembrane helix</keyword>